<dbReference type="AlphaFoldDB" id="A0A1G5PQR2"/>
<proteinExistence type="predicted"/>
<dbReference type="Gene3D" id="3.40.30.10">
    <property type="entry name" value="Glutaredoxin"/>
    <property type="match status" value="1"/>
</dbReference>
<dbReference type="InterPro" id="IPR050553">
    <property type="entry name" value="Thioredoxin_ResA/DsbE_sf"/>
</dbReference>
<dbReference type="GO" id="GO:0016491">
    <property type="term" value="F:oxidoreductase activity"/>
    <property type="evidence" value="ECO:0007669"/>
    <property type="project" value="InterPro"/>
</dbReference>
<dbReference type="SUPFAM" id="SSF52833">
    <property type="entry name" value="Thioredoxin-like"/>
    <property type="match status" value="1"/>
</dbReference>
<protein>
    <submittedName>
        <fullName evidence="3">Peroxiredoxin</fullName>
    </submittedName>
</protein>
<accession>A0A1G5PQR2</accession>
<dbReference type="InterPro" id="IPR013766">
    <property type="entry name" value="Thioredoxin_domain"/>
</dbReference>
<dbReference type="EMBL" id="FMWD01000002">
    <property type="protein sequence ID" value="SCZ51767.1"/>
    <property type="molecule type" value="Genomic_DNA"/>
</dbReference>
<dbReference type="STRING" id="415747.SAMN03097708_00581"/>
<feature type="transmembrane region" description="Helical" evidence="1">
    <location>
        <begin position="21"/>
        <end position="39"/>
    </location>
</feature>
<evidence type="ECO:0000313" key="4">
    <source>
        <dbReference type="Proteomes" id="UP000199648"/>
    </source>
</evidence>
<dbReference type="RefSeq" id="WP_092992452.1">
    <property type="nucleotide sequence ID" value="NZ_FMWD01000002.1"/>
</dbReference>
<dbReference type="Pfam" id="PF00578">
    <property type="entry name" value="AhpC-TSA"/>
    <property type="match status" value="1"/>
</dbReference>
<dbReference type="CDD" id="cd03011">
    <property type="entry name" value="TlpA_like_ScsD_MtbDsbE"/>
    <property type="match status" value="1"/>
</dbReference>
<dbReference type="GO" id="GO:0016209">
    <property type="term" value="F:antioxidant activity"/>
    <property type="evidence" value="ECO:0007669"/>
    <property type="project" value="InterPro"/>
</dbReference>
<keyword evidence="1" id="KW-0472">Membrane</keyword>
<reference evidence="3 4" key="1">
    <citation type="submission" date="2016-10" db="EMBL/GenBank/DDBJ databases">
        <authorList>
            <person name="de Groot N.N."/>
        </authorList>
    </citation>
    <scope>NUCLEOTIDE SEQUENCE [LARGE SCALE GENOMIC DNA]</scope>
    <source>
        <strain evidence="3 4">HLD2</strain>
    </source>
</reference>
<dbReference type="PROSITE" id="PS51352">
    <property type="entry name" value="THIOREDOXIN_2"/>
    <property type="match status" value="1"/>
</dbReference>
<evidence type="ECO:0000256" key="1">
    <source>
        <dbReference type="SAM" id="Phobius"/>
    </source>
</evidence>
<evidence type="ECO:0000313" key="3">
    <source>
        <dbReference type="EMBL" id="SCZ51767.1"/>
    </source>
</evidence>
<name>A0A1G5PQR2_9GAMM</name>
<dbReference type="InterPro" id="IPR036249">
    <property type="entry name" value="Thioredoxin-like_sf"/>
</dbReference>
<dbReference type="PANTHER" id="PTHR42852">
    <property type="entry name" value="THIOL:DISULFIDE INTERCHANGE PROTEIN DSBE"/>
    <property type="match status" value="1"/>
</dbReference>
<dbReference type="PANTHER" id="PTHR42852:SF17">
    <property type="entry name" value="THIOREDOXIN-LIKE PROTEIN HI_1115"/>
    <property type="match status" value="1"/>
</dbReference>
<dbReference type="InterPro" id="IPR000866">
    <property type="entry name" value="AhpC/TSA"/>
</dbReference>
<keyword evidence="1" id="KW-1133">Transmembrane helix</keyword>
<organism evidence="3 4">
    <name type="scientific">Thiohalomonas denitrificans</name>
    <dbReference type="NCBI Taxonomy" id="415747"/>
    <lineage>
        <taxon>Bacteria</taxon>
        <taxon>Pseudomonadati</taxon>
        <taxon>Pseudomonadota</taxon>
        <taxon>Gammaproteobacteria</taxon>
        <taxon>Thiohalomonadales</taxon>
        <taxon>Thiohalomonadaceae</taxon>
        <taxon>Thiohalomonas</taxon>
    </lineage>
</organism>
<sequence>MKEMIRAHRLGGWLKRRGPRLLGELLLLLVIALAAEWFLTRDAARGTAPVFSARTVTGESFDLRQLQGQPSMVYFWATWCPVCNIEKGTIDALAEEYPVITVAMQSGGADAVRDHMDEAGVSFPAIADPEGKLSRDYGVTGVPAFFILDSEGEVAFVARGYTTGAGLRLRLMLADLFK</sequence>
<feature type="domain" description="Thioredoxin" evidence="2">
    <location>
        <begin position="42"/>
        <end position="177"/>
    </location>
</feature>
<keyword evidence="4" id="KW-1185">Reference proteome</keyword>
<gene>
    <name evidence="3" type="ORF">SAMN03097708_00581</name>
</gene>
<dbReference type="OrthoDB" id="9788279at2"/>
<keyword evidence="1" id="KW-0812">Transmembrane</keyword>
<dbReference type="Proteomes" id="UP000199648">
    <property type="component" value="Unassembled WGS sequence"/>
</dbReference>
<evidence type="ECO:0000259" key="2">
    <source>
        <dbReference type="PROSITE" id="PS51352"/>
    </source>
</evidence>